<keyword evidence="7 8" id="KW-0472">Membrane</keyword>
<dbReference type="PANTHER" id="PTHR34975:SF2">
    <property type="entry name" value="SPORE GERMINATION PROTEIN A2"/>
    <property type="match status" value="1"/>
</dbReference>
<feature type="transmembrane region" description="Helical" evidence="8">
    <location>
        <begin position="73"/>
        <end position="92"/>
    </location>
</feature>
<keyword evidence="10" id="KW-1185">Reference proteome</keyword>
<evidence type="ECO:0000313" key="10">
    <source>
        <dbReference type="Proteomes" id="UP001153404"/>
    </source>
</evidence>
<comment type="similarity">
    <text evidence="2">Belongs to the amino acid-polyamine-organocation (APC) superfamily. Spore germination protein (SGP) (TC 2.A.3.9) family.</text>
</comment>
<feature type="transmembrane region" description="Helical" evidence="8">
    <location>
        <begin position="7"/>
        <end position="30"/>
    </location>
</feature>
<evidence type="ECO:0000256" key="6">
    <source>
        <dbReference type="ARBA" id="ARBA00022989"/>
    </source>
</evidence>
<evidence type="ECO:0000256" key="7">
    <source>
        <dbReference type="ARBA" id="ARBA00023136"/>
    </source>
</evidence>
<sequence>MKLSGYQLFWMTSISSMIMFSYIPITIAVNEARQDAWISILLGDGLMMAVTWLMLRVCMQNRDKTLVKMMKDLLGTVAGKIVVTAYFVHWFLQMSTTVKDMANFQNLVMLHNTPMSAVLLCMLFLVFYAVYKGGDHGGQPMRGGDRSHLHPDPVRAVVP</sequence>
<keyword evidence="6 8" id="KW-1133">Transmembrane helix</keyword>
<keyword evidence="3" id="KW-0813">Transport</keyword>
<evidence type="ECO:0000313" key="9">
    <source>
        <dbReference type="EMBL" id="MDG0809890.1"/>
    </source>
</evidence>
<evidence type="ECO:0000256" key="8">
    <source>
        <dbReference type="SAM" id="Phobius"/>
    </source>
</evidence>
<evidence type="ECO:0000256" key="4">
    <source>
        <dbReference type="ARBA" id="ARBA00022544"/>
    </source>
</evidence>
<dbReference type="GO" id="GO:0016020">
    <property type="term" value="C:membrane"/>
    <property type="evidence" value="ECO:0007669"/>
    <property type="project" value="UniProtKB-SubCell"/>
</dbReference>
<dbReference type="GO" id="GO:0009847">
    <property type="term" value="P:spore germination"/>
    <property type="evidence" value="ECO:0007669"/>
    <property type="project" value="InterPro"/>
</dbReference>
<dbReference type="EMBL" id="JAPDIA010000003">
    <property type="protein sequence ID" value="MDG0809890.1"/>
    <property type="molecule type" value="Genomic_DNA"/>
</dbReference>
<dbReference type="PANTHER" id="PTHR34975">
    <property type="entry name" value="SPORE GERMINATION PROTEIN A2"/>
    <property type="match status" value="1"/>
</dbReference>
<comment type="subcellular location">
    <subcellularLocation>
        <location evidence="1">Membrane</location>
        <topology evidence="1">Multi-pass membrane protein</topology>
    </subcellularLocation>
</comment>
<comment type="caution">
    <text evidence="9">The sequence shown here is derived from an EMBL/GenBank/DDBJ whole genome shotgun (WGS) entry which is preliminary data.</text>
</comment>
<dbReference type="AlphaFoldDB" id="A0A9X4QSS7"/>
<dbReference type="InterPro" id="IPR004761">
    <property type="entry name" value="Spore_GerAB"/>
</dbReference>
<proteinExistence type="inferred from homology"/>
<accession>A0A9X4QSS7</accession>
<dbReference type="Proteomes" id="UP001153404">
    <property type="component" value="Unassembled WGS sequence"/>
</dbReference>
<keyword evidence="5 8" id="KW-0812">Transmembrane</keyword>
<organism evidence="9 10">
    <name type="scientific">Cohnella rhizosphaerae</name>
    <dbReference type="NCBI Taxonomy" id="1457232"/>
    <lineage>
        <taxon>Bacteria</taxon>
        <taxon>Bacillati</taxon>
        <taxon>Bacillota</taxon>
        <taxon>Bacilli</taxon>
        <taxon>Bacillales</taxon>
        <taxon>Paenibacillaceae</taxon>
        <taxon>Cohnella</taxon>
    </lineage>
</organism>
<feature type="transmembrane region" description="Helical" evidence="8">
    <location>
        <begin position="112"/>
        <end position="131"/>
    </location>
</feature>
<evidence type="ECO:0000256" key="1">
    <source>
        <dbReference type="ARBA" id="ARBA00004141"/>
    </source>
</evidence>
<dbReference type="Pfam" id="PF03845">
    <property type="entry name" value="Spore_permease"/>
    <property type="match status" value="1"/>
</dbReference>
<dbReference type="RefSeq" id="WP_277531425.1">
    <property type="nucleotide sequence ID" value="NZ_JAPDIA010000003.1"/>
</dbReference>
<feature type="transmembrane region" description="Helical" evidence="8">
    <location>
        <begin position="36"/>
        <end position="53"/>
    </location>
</feature>
<reference evidence="9" key="1">
    <citation type="submission" date="2022-10" db="EMBL/GenBank/DDBJ databases">
        <title>Comparative genomic analysis of Cohnella hashimotonis sp. nov., isolated from the International Space Station.</title>
        <authorList>
            <person name="Simpson A."/>
            <person name="Venkateswaran K."/>
        </authorList>
    </citation>
    <scope>NUCLEOTIDE SEQUENCE</scope>
    <source>
        <strain evidence="9">DSM 28161</strain>
    </source>
</reference>
<name>A0A9X4QSS7_9BACL</name>
<gene>
    <name evidence="9" type="ORF">OMP40_11480</name>
</gene>
<evidence type="ECO:0000256" key="3">
    <source>
        <dbReference type="ARBA" id="ARBA00022448"/>
    </source>
</evidence>
<protein>
    <submittedName>
        <fullName evidence="9">GerAB/ArcD/ProY family transporter</fullName>
    </submittedName>
</protein>
<evidence type="ECO:0000256" key="2">
    <source>
        <dbReference type="ARBA" id="ARBA00007998"/>
    </source>
</evidence>
<keyword evidence="4" id="KW-0309">Germination</keyword>
<evidence type="ECO:0000256" key="5">
    <source>
        <dbReference type="ARBA" id="ARBA00022692"/>
    </source>
</evidence>